<gene>
    <name evidence="2" type="ORF">MCOR_49524</name>
</gene>
<accession>A0A6J8EA77</accession>
<evidence type="ECO:0000256" key="1">
    <source>
        <dbReference type="SAM" id="MobiDB-lite"/>
    </source>
</evidence>
<dbReference type="OrthoDB" id="6097167at2759"/>
<protein>
    <submittedName>
        <fullName evidence="2">Uncharacterized protein</fullName>
    </submittedName>
</protein>
<feature type="compositionally biased region" description="Basic and acidic residues" evidence="1">
    <location>
        <begin position="138"/>
        <end position="152"/>
    </location>
</feature>
<feature type="region of interest" description="Disordered" evidence="1">
    <location>
        <begin position="84"/>
        <end position="103"/>
    </location>
</feature>
<proteinExistence type="predicted"/>
<keyword evidence="3" id="KW-1185">Reference proteome</keyword>
<organism evidence="2 3">
    <name type="scientific">Mytilus coruscus</name>
    <name type="common">Sea mussel</name>
    <dbReference type="NCBI Taxonomy" id="42192"/>
    <lineage>
        <taxon>Eukaryota</taxon>
        <taxon>Metazoa</taxon>
        <taxon>Spiralia</taxon>
        <taxon>Lophotrochozoa</taxon>
        <taxon>Mollusca</taxon>
        <taxon>Bivalvia</taxon>
        <taxon>Autobranchia</taxon>
        <taxon>Pteriomorphia</taxon>
        <taxon>Mytilida</taxon>
        <taxon>Mytiloidea</taxon>
        <taxon>Mytilidae</taxon>
        <taxon>Mytilinae</taxon>
        <taxon>Mytilus</taxon>
    </lineage>
</organism>
<feature type="region of interest" description="Disordered" evidence="1">
    <location>
        <begin position="219"/>
        <end position="260"/>
    </location>
</feature>
<dbReference type="Proteomes" id="UP000507470">
    <property type="component" value="Unassembled WGS sequence"/>
</dbReference>
<dbReference type="EMBL" id="CACVKT020008725">
    <property type="protein sequence ID" value="CAC5416956.1"/>
    <property type="molecule type" value="Genomic_DNA"/>
</dbReference>
<feature type="region of interest" description="Disordered" evidence="1">
    <location>
        <begin position="126"/>
        <end position="172"/>
    </location>
</feature>
<feature type="compositionally biased region" description="Basic and acidic residues" evidence="1">
    <location>
        <begin position="219"/>
        <end position="245"/>
    </location>
</feature>
<name>A0A6J8EA77_MYTCO</name>
<evidence type="ECO:0000313" key="3">
    <source>
        <dbReference type="Proteomes" id="UP000507470"/>
    </source>
</evidence>
<dbReference type="AlphaFoldDB" id="A0A6J8EA77"/>
<evidence type="ECO:0000313" key="2">
    <source>
        <dbReference type="EMBL" id="CAC5416956.1"/>
    </source>
</evidence>
<reference evidence="2 3" key="1">
    <citation type="submission" date="2020-06" db="EMBL/GenBank/DDBJ databases">
        <authorList>
            <person name="Li R."/>
            <person name="Bekaert M."/>
        </authorList>
    </citation>
    <scope>NUCLEOTIDE SEQUENCE [LARGE SCALE GENOMIC DNA]</scope>
    <source>
        <strain evidence="3">wild</strain>
    </source>
</reference>
<feature type="compositionally biased region" description="Acidic residues" evidence="1">
    <location>
        <begin position="154"/>
        <end position="172"/>
    </location>
</feature>
<sequence>MADVFDTDSSEDVIPSKKTDSLVGYVIQHALMDSDEDVPETGDEFWKPVSQTCYKEVGDISVCTTEATYGNLNLNRHNVSNVSCSSSQRISDNEDSSNLDRSSLRKAVSDESIAFKRHEIMKKEMPDELFPNFQSEKSSPEIKRDRDRRQAIDESAEFESSSSEEEEIDPEEDKFDFFREFELKVDVLEYCDMAVEESFEMLKLHVLDLVDMPKEKEIDEEQFTKENAKHLKPDETKVETSENTKDSQPCESDEKDPTPEIENIQIEKVGNKDTKFTILTVEKGPKKMQEKVLMVTEILQVLHDRFEKFICEVSEIVHLGALSVRHAQRVDQWGAEVQKTYQKIYADHQKMKAYLEERETNWVETREQYQAEIVRQGQQITNILQRLHIYNDIPAETPRRHNDKHKTADVVNSVLMKRRCQEEQAMSLDFARQAKISELKLLIIQQQGYIQRLQLKNAELNSIIRDVLHAKPYPEEASETDNSNTEEVERLQNVADVLSCDMAGYLPNKSVDSDIVSRQVFNIGSTKACYGQKCVPPTVYPVFDPHKLSYICLDAISTQKNVNSGGYEGGDKSNVKDQCEDEENDKKENVTHFTGESELQNDKNIVNHNVFYDCSTANVGQVADIENAIPSPTFVSA</sequence>